<evidence type="ECO:0000313" key="3">
    <source>
        <dbReference type="Proteomes" id="UP000266188"/>
    </source>
</evidence>
<name>A0A3A2ZPC0_9EURO</name>
<sequence length="347" mass="40273">MVTTRAKKRAQQYPVTEDPQKTLRTSANTQATKASLARYARYQKMNEYVRIEYTRELMEKRNLIRDLSSLQVYVKRWVNEFAASEPQDLERLSDSQKCTIISSFKGYCVQEDWDTLMGHLSDLHRDMILEVFLETLLLKEVFEKIFNPLSANPFSATLWRSETIRLANSVKVKQANNTELGSYHQERRNSLLSQFVDTTLSGTPIQWLLKKPESQEEEKERRERLYELYQVAAETASTHANARGHYEFHRLDRLPETFDQASKTMEAHTYHFIAKESTRLDGRRVLIVVQPGVTLQWISETFMDGLTVCSPAYIVVEDPEGSKGLEEPKEEDKREFYNLLGSSNHSG</sequence>
<reference evidence="3" key="1">
    <citation type="submission" date="2017-02" db="EMBL/GenBank/DDBJ databases">
        <authorList>
            <person name="Tafer H."/>
            <person name="Lopandic K."/>
        </authorList>
    </citation>
    <scope>NUCLEOTIDE SEQUENCE [LARGE SCALE GENOMIC DNA]</scope>
    <source>
        <strain evidence="3">CBS 366.77</strain>
    </source>
</reference>
<protein>
    <submittedName>
        <fullName evidence="2">Uncharacterized protein</fullName>
    </submittedName>
</protein>
<gene>
    <name evidence="2" type="ORF">PHISCL_07927</name>
</gene>
<accession>A0A3A2ZPC0</accession>
<dbReference type="STRING" id="2070753.A0A3A2ZPC0"/>
<evidence type="ECO:0000256" key="1">
    <source>
        <dbReference type="SAM" id="MobiDB-lite"/>
    </source>
</evidence>
<dbReference type="Proteomes" id="UP000266188">
    <property type="component" value="Unassembled WGS sequence"/>
</dbReference>
<feature type="region of interest" description="Disordered" evidence="1">
    <location>
        <begin position="1"/>
        <end position="29"/>
    </location>
</feature>
<evidence type="ECO:0000313" key="2">
    <source>
        <dbReference type="EMBL" id="RJE19735.1"/>
    </source>
</evidence>
<comment type="caution">
    <text evidence="2">The sequence shown here is derived from an EMBL/GenBank/DDBJ whole genome shotgun (WGS) entry which is preliminary data.</text>
</comment>
<feature type="compositionally biased region" description="Basic and acidic residues" evidence="1">
    <location>
        <begin position="320"/>
        <end position="336"/>
    </location>
</feature>
<dbReference type="EMBL" id="MVGC01000375">
    <property type="protein sequence ID" value="RJE19735.1"/>
    <property type="molecule type" value="Genomic_DNA"/>
</dbReference>
<dbReference type="OrthoDB" id="4156714at2759"/>
<feature type="compositionally biased region" description="Basic residues" evidence="1">
    <location>
        <begin position="1"/>
        <end position="10"/>
    </location>
</feature>
<feature type="region of interest" description="Disordered" evidence="1">
    <location>
        <begin position="319"/>
        <end position="347"/>
    </location>
</feature>
<proteinExistence type="predicted"/>
<keyword evidence="3" id="KW-1185">Reference proteome</keyword>
<dbReference type="AlphaFoldDB" id="A0A3A2ZPC0"/>
<organism evidence="2 3">
    <name type="scientific">Aspergillus sclerotialis</name>
    <dbReference type="NCBI Taxonomy" id="2070753"/>
    <lineage>
        <taxon>Eukaryota</taxon>
        <taxon>Fungi</taxon>
        <taxon>Dikarya</taxon>
        <taxon>Ascomycota</taxon>
        <taxon>Pezizomycotina</taxon>
        <taxon>Eurotiomycetes</taxon>
        <taxon>Eurotiomycetidae</taxon>
        <taxon>Eurotiales</taxon>
        <taxon>Aspergillaceae</taxon>
        <taxon>Aspergillus</taxon>
        <taxon>Aspergillus subgen. Polypaecilum</taxon>
    </lineage>
</organism>